<dbReference type="InterPro" id="IPR012677">
    <property type="entry name" value="Nucleotide-bd_a/b_plait_sf"/>
</dbReference>
<comment type="function">
    <text evidence="4">One of the early assembly proteins it binds 23S rRNA. One of the proteins that surrounds the polypeptide exit tunnel on the outside of the ribosome. Forms the main docking site for trigger factor binding to the ribosome.</text>
</comment>
<dbReference type="SUPFAM" id="SSF54189">
    <property type="entry name" value="Ribosomal proteins S24e, L23 and L15e"/>
    <property type="match status" value="1"/>
</dbReference>
<reference evidence="5 6" key="1">
    <citation type="journal article" date="2015" name="Nature">
        <title>rRNA introns, odd ribosomes, and small enigmatic genomes across a large radiation of phyla.</title>
        <authorList>
            <person name="Brown C.T."/>
            <person name="Hug L.A."/>
            <person name="Thomas B.C."/>
            <person name="Sharon I."/>
            <person name="Castelle C.J."/>
            <person name="Singh A."/>
            <person name="Wilkins M.J."/>
            <person name="Williams K.H."/>
            <person name="Banfield J.F."/>
        </authorList>
    </citation>
    <scope>NUCLEOTIDE SEQUENCE [LARGE SCALE GENOMIC DNA]</scope>
</reference>
<dbReference type="GO" id="GO:0006412">
    <property type="term" value="P:translation"/>
    <property type="evidence" value="ECO:0007669"/>
    <property type="project" value="UniProtKB-UniRule"/>
</dbReference>
<evidence type="ECO:0000256" key="4">
    <source>
        <dbReference type="HAMAP-Rule" id="MF_01369"/>
    </source>
</evidence>
<accession>A0A0G1U0Z3</accession>
<dbReference type="NCBIfam" id="NF004363">
    <property type="entry name" value="PRK05738.2-4"/>
    <property type="match status" value="1"/>
</dbReference>
<keyword evidence="3 4" id="KW-0687">Ribonucleoprotein</keyword>
<evidence type="ECO:0000313" key="5">
    <source>
        <dbReference type="EMBL" id="KKU87721.1"/>
    </source>
</evidence>
<dbReference type="GO" id="GO:0003735">
    <property type="term" value="F:structural constituent of ribosome"/>
    <property type="evidence" value="ECO:0007669"/>
    <property type="project" value="InterPro"/>
</dbReference>
<dbReference type="GO" id="GO:0005840">
    <property type="term" value="C:ribosome"/>
    <property type="evidence" value="ECO:0007669"/>
    <property type="project" value="UniProtKB-KW"/>
</dbReference>
<dbReference type="Gene3D" id="3.30.70.330">
    <property type="match status" value="1"/>
</dbReference>
<dbReference type="GO" id="GO:0019843">
    <property type="term" value="F:rRNA binding"/>
    <property type="evidence" value="ECO:0007669"/>
    <property type="project" value="UniProtKB-UniRule"/>
</dbReference>
<proteinExistence type="inferred from homology"/>
<dbReference type="Pfam" id="PF00276">
    <property type="entry name" value="Ribosomal_L23"/>
    <property type="match status" value="1"/>
</dbReference>
<evidence type="ECO:0000256" key="3">
    <source>
        <dbReference type="ARBA" id="ARBA00023274"/>
    </source>
</evidence>
<keyword evidence="4" id="KW-0699">rRNA-binding</keyword>
<dbReference type="AlphaFoldDB" id="A0A0G1U0Z3"/>
<evidence type="ECO:0000313" key="6">
    <source>
        <dbReference type="Proteomes" id="UP000034772"/>
    </source>
</evidence>
<dbReference type="GO" id="GO:1990904">
    <property type="term" value="C:ribonucleoprotein complex"/>
    <property type="evidence" value="ECO:0007669"/>
    <property type="project" value="UniProtKB-KW"/>
</dbReference>
<comment type="similarity">
    <text evidence="1 4">Belongs to the universal ribosomal protein uL23 family.</text>
</comment>
<dbReference type="HAMAP" id="MF_01369_B">
    <property type="entry name" value="Ribosomal_uL23_B"/>
    <property type="match status" value="1"/>
</dbReference>
<keyword evidence="2 4" id="KW-0689">Ribosomal protein</keyword>
<dbReference type="InterPro" id="IPR012678">
    <property type="entry name" value="Ribosomal_uL23/eL15/eS24_sf"/>
</dbReference>
<protein>
    <recommendedName>
        <fullName evidence="4">Large ribosomal subunit protein uL23</fullName>
    </recommendedName>
</protein>
<sequence length="103" mass="11603">MSQLTLLKPLITEKTMRLAQAGQFTFIVAMASAKPAIAQAVEEQFKVNVIKVATSGVKAKIKRTGKRRLMAKTPERKKAMVTLKPGQMIEYFKLPEKKEKKKK</sequence>
<evidence type="ECO:0000256" key="1">
    <source>
        <dbReference type="ARBA" id="ARBA00006700"/>
    </source>
</evidence>
<dbReference type="Proteomes" id="UP000034772">
    <property type="component" value="Unassembled WGS sequence"/>
</dbReference>
<comment type="subunit">
    <text evidence="4">Part of the 50S ribosomal subunit. Contacts protein L29, and trigger factor when it is bound to the ribosome.</text>
</comment>
<dbReference type="EMBL" id="LCOZ01000010">
    <property type="protein sequence ID" value="KKU87721.1"/>
    <property type="molecule type" value="Genomic_DNA"/>
</dbReference>
<dbReference type="InterPro" id="IPR013025">
    <property type="entry name" value="Ribosomal_uL23-like"/>
</dbReference>
<comment type="caution">
    <text evidence="5">The sequence shown here is derived from an EMBL/GenBank/DDBJ whole genome shotgun (WGS) entry which is preliminary data.</text>
</comment>
<name>A0A0G1U0Z3_9BACT</name>
<gene>
    <name evidence="4" type="primary">rplW</name>
    <name evidence="5" type="ORF">UY17_C0010G0004</name>
</gene>
<keyword evidence="4" id="KW-0694">RNA-binding</keyword>
<organism evidence="5 6">
    <name type="scientific">Candidatus Beckwithbacteria bacterium GW2011_GWC2_47_9</name>
    <dbReference type="NCBI Taxonomy" id="1618373"/>
    <lineage>
        <taxon>Bacteria</taxon>
        <taxon>Candidatus Beckwithiibacteriota</taxon>
    </lineage>
</organism>
<evidence type="ECO:0000256" key="2">
    <source>
        <dbReference type="ARBA" id="ARBA00022980"/>
    </source>
</evidence>